<gene>
    <name evidence="11" type="ORF">NA56DRAFT_749202</name>
</gene>
<evidence type="ECO:0000256" key="2">
    <source>
        <dbReference type="ARBA" id="ARBA00004567"/>
    </source>
</evidence>
<evidence type="ECO:0000256" key="5">
    <source>
        <dbReference type="ARBA" id="ARBA00022701"/>
    </source>
</evidence>
<comment type="subcellular location">
    <subcellularLocation>
        <location evidence="1">Cytoplasm</location>
        <location evidence="1">Cytoskeleton</location>
    </subcellularLocation>
    <subcellularLocation>
        <location evidence="2">Nucleus</location>
        <location evidence="2">Nuclear pore complex</location>
    </subcellularLocation>
</comment>
<dbReference type="EMBL" id="KZ613483">
    <property type="protein sequence ID" value="PMD20769.1"/>
    <property type="molecule type" value="Genomic_DNA"/>
</dbReference>
<evidence type="ECO:0000256" key="10">
    <source>
        <dbReference type="ARBA" id="ARBA00055833"/>
    </source>
</evidence>
<keyword evidence="7" id="KW-0811">Translocation</keyword>
<dbReference type="SUPFAM" id="SSF54648">
    <property type="entry name" value="DLC"/>
    <property type="match status" value="1"/>
</dbReference>
<protein>
    <recommendedName>
        <fullName evidence="13">Dynein light chain</fullName>
    </recommendedName>
</protein>
<comment type="function">
    <text evidence="10">Acts as one of several non-catalytic accessory components of the cytoplasmic dynein complex that are thought to be involved in linking dynein to cargos and to adapter proteins that regulate dynein function. Cytoplasmic dynein 1 acts as a motor for the intracellular retrograde motility of vesicles and organelles along microtubules. May play a role in changing or maintaining the spatial distribution of cytoskeletal structures. Also a component of the nuclear pore complex.</text>
</comment>
<keyword evidence="9" id="KW-0206">Cytoskeleton</keyword>
<accession>A0A2J6Q3E0</accession>
<keyword evidence="8" id="KW-0505">Motor protein</keyword>
<keyword evidence="7" id="KW-0906">Nuclear pore complex</keyword>
<evidence type="ECO:0000313" key="11">
    <source>
        <dbReference type="EMBL" id="PMD20769.1"/>
    </source>
</evidence>
<dbReference type="GO" id="GO:0030473">
    <property type="term" value="P:nuclear migration along microtubule"/>
    <property type="evidence" value="ECO:0007669"/>
    <property type="project" value="UniProtKB-ARBA"/>
</dbReference>
<dbReference type="Pfam" id="PF01221">
    <property type="entry name" value="Dynein_light"/>
    <property type="match status" value="1"/>
</dbReference>
<dbReference type="OrthoDB" id="10033309at2759"/>
<keyword evidence="6" id="KW-0243">Dynein</keyword>
<dbReference type="InterPro" id="IPR019763">
    <property type="entry name" value="Dynein_light_1/2_CS"/>
</dbReference>
<dbReference type="PANTHER" id="PTHR11886:SF35">
    <property type="entry name" value="DYNEIN LIGHT CHAIN"/>
    <property type="match status" value="1"/>
</dbReference>
<comment type="similarity">
    <text evidence="3">Belongs to the dynein light chain family.</text>
</comment>
<dbReference type="PROSITE" id="PS01239">
    <property type="entry name" value="DYNEIN_LIGHT_1"/>
    <property type="match status" value="1"/>
</dbReference>
<dbReference type="InterPro" id="IPR037177">
    <property type="entry name" value="DLC_sf"/>
</dbReference>
<evidence type="ECO:0000256" key="8">
    <source>
        <dbReference type="ARBA" id="ARBA00023175"/>
    </source>
</evidence>
<evidence type="ECO:0000256" key="3">
    <source>
        <dbReference type="ARBA" id="ARBA00010156"/>
    </source>
</evidence>
<keyword evidence="7" id="KW-0653">Protein transport</keyword>
<dbReference type="GO" id="GO:0045505">
    <property type="term" value="F:dynein intermediate chain binding"/>
    <property type="evidence" value="ECO:0007669"/>
    <property type="project" value="TreeGrafter"/>
</dbReference>
<dbReference type="GO" id="GO:0048468">
    <property type="term" value="P:cell development"/>
    <property type="evidence" value="ECO:0007669"/>
    <property type="project" value="UniProtKB-ARBA"/>
</dbReference>
<keyword evidence="7" id="KW-0509">mRNA transport</keyword>
<organism evidence="11 12">
    <name type="scientific">Hyaloscypha hepaticicola</name>
    <dbReference type="NCBI Taxonomy" id="2082293"/>
    <lineage>
        <taxon>Eukaryota</taxon>
        <taxon>Fungi</taxon>
        <taxon>Dikarya</taxon>
        <taxon>Ascomycota</taxon>
        <taxon>Pezizomycotina</taxon>
        <taxon>Leotiomycetes</taxon>
        <taxon>Helotiales</taxon>
        <taxon>Hyaloscyphaceae</taxon>
        <taxon>Hyaloscypha</taxon>
    </lineage>
</organism>
<dbReference type="FunFam" id="3.30.740.10:FF:000001">
    <property type="entry name" value="Dynein light chain"/>
    <property type="match status" value="1"/>
</dbReference>
<keyword evidence="7" id="KW-0539">Nucleus</keyword>
<evidence type="ECO:0000313" key="12">
    <source>
        <dbReference type="Proteomes" id="UP000235672"/>
    </source>
</evidence>
<dbReference type="GO" id="GO:0043935">
    <property type="term" value="P:sexual sporulation resulting in formation of a cellular spore"/>
    <property type="evidence" value="ECO:0007669"/>
    <property type="project" value="UniProtKB-ARBA"/>
</dbReference>
<evidence type="ECO:0000256" key="4">
    <source>
        <dbReference type="ARBA" id="ARBA00022490"/>
    </source>
</evidence>
<keyword evidence="4" id="KW-0963">Cytoplasm</keyword>
<sequence>MLSDNDDGVLVVEGVKRLEIYLNYTRPASKTATTNYLFRRVSKVGDNLHRLAFQDLETRSHPERKPTFDFYNHASDCKGNETEVEADTKGAEKFEKHTETHTTAIMSSEKASNPKDKLEAQIKSADMSEDMQQEAIDTAQEAMSKFSIEKDIAMHIKKTFDERKGPTWHCIVGRNFGSFVTHETKHFIYFYLGHCAILLFKTQ</sequence>
<evidence type="ECO:0000256" key="9">
    <source>
        <dbReference type="ARBA" id="ARBA00023212"/>
    </source>
</evidence>
<reference evidence="11 12" key="1">
    <citation type="submission" date="2016-05" db="EMBL/GenBank/DDBJ databases">
        <title>A degradative enzymes factory behind the ericoid mycorrhizal symbiosis.</title>
        <authorList>
            <consortium name="DOE Joint Genome Institute"/>
            <person name="Martino E."/>
            <person name="Morin E."/>
            <person name="Grelet G."/>
            <person name="Kuo A."/>
            <person name="Kohler A."/>
            <person name="Daghino S."/>
            <person name="Barry K."/>
            <person name="Choi C."/>
            <person name="Cichocki N."/>
            <person name="Clum A."/>
            <person name="Copeland A."/>
            <person name="Hainaut M."/>
            <person name="Haridas S."/>
            <person name="Labutti K."/>
            <person name="Lindquist E."/>
            <person name="Lipzen A."/>
            <person name="Khouja H.-R."/>
            <person name="Murat C."/>
            <person name="Ohm R."/>
            <person name="Olson A."/>
            <person name="Spatafora J."/>
            <person name="Veneault-Fourrey C."/>
            <person name="Henrissat B."/>
            <person name="Grigoriev I."/>
            <person name="Martin F."/>
            <person name="Perotto S."/>
        </authorList>
    </citation>
    <scope>NUCLEOTIDE SEQUENCE [LARGE SCALE GENOMIC DNA]</scope>
    <source>
        <strain evidence="11 12">UAMH 7357</strain>
    </source>
</reference>
<dbReference type="CDD" id="cd21452">
    <property type="entry name" value="DLC-like_DYNLL1_DYNLL2"/>
    <property type="match status" value="1"/>
</dbReference>
<dbReference type="PANTHER" id="PTHR11886">
    <property type="entry name" value="DYNEIN LIGHT CHAIN"/>
    <property type="match status" value="1"/>
</dbReference>
<evidence type="ECO:0000256" key="7">
    <source>
        <dbReference type="ARBA" id="ARBA00023132"/>
    </source>
</evidence>
<keyword evidence="12" id="KW-1185">Reference proteome</keyword>
<dbReference type="InterPro" id="IPR001372">
    <property type="entry name" value="Dynein_light_chain_typ-1/2"/>
</dbReference>
<proteinExistence type="inferred from homology"/>
<dbReference type="AlphaFoldDB" id="A0A2J6Q3E0"/>
<dbReference type="SMART" id="SM01375">
    <property type="entry name" value="Dynein_light"/>
    <property type="match status" value="1"/>
</dbReference>
<dbReference type="GO" id="GO:0005868">
    <property type="term" value="C:cytoplasmic dynein complex"/>
    <property type="evidence" value="ECO:0007669"/>
    <property type="project" value="TreeGrafter"/>
</dbReference>
<keyword evidence="5" id="KW-0493">Microtubule</keyword>
<dbReference type="Proteomes" id="UP000235672">
    <property type="component" value="Unassembled WGS sequence"/>
</dbReference>
<keyword evidence="7" id="KW-0813">Transport</keyword>
<dbReference type="STRING" id="1745343.A0A2J6Q3E0"/>
<evidence type="ECO:0000256" key="6">
    <source>
        <dbReference type="ARBA" id="ARBA00023017"/>
    </source>
</evidence>
<name>A0A2J6Q3E0_9HELO</name>
<dbReference type="GO" id="GO:0005643">
    <property type="term" value="C:nuclear pore"/>
    <property type="evidence" value="ECO:0007669"/>
    <property type="project" value="UniProtKB-SubCell"/>
</dbReference>
<evidence type="ECO:0000256" key="1">
    <source>
        <dbReference type="ARBA" id="ARBA00004245"/>
    </source>
</evidence>
<dbReference type="GO" id="GO:0005874">
    <property type="term" value="C:microtubule"/>
    <property type="evidence" value="ECO:0007669"/>
    <property type="project" value="UniProtKB-KW"/>
</dbReference>
<evidence type="ECO:0008006" key="13">
    <source>
        <dbReference type="Google" id="ProtNLM"/>
    </source>
</evidence>
<dbReference type="Gene3D" id="3.30.740.10">
    <property type="entry name" value="Protein Inhibitor Of Neuronal Nitric Oxide Synthase"/>
    <property type="match status" value="1"/>
</dbReference>